<keyword evidence="5" id="KW-1185">Reference proteome</keyword>
<evidence type="ECO:0000313" key="5">
    <source>
        <dbReference type="Proteomes" id="UP001153148"/>
    </source>
</evidence>
<dbReference type="InterPro" id="IPR050173">
    <property type="entry name" value="ABC_transporter_C-like"/>
</dbReference>
<keyword evidence="1" id="KW-0547">Nucleotide-binding</keyword>
<evidence type="ECO:0000256" key="1">
    <source>
        <dbReference type="ARBA" id="ARBA00022741"/>
    </source>
</evidence>
<name>A0ABN7PHT3_TIMPD</name>
<reference evidence="4" key="1">
    <citation type="submission" date="2021-03" db="EMBL/GenBank/DDBJ databases">
        <authorList>
            <person name="Tran Van P."/>
        </authorList>
    </citation>
    <scope>NUCLEOTIDE SEQUENCE</scope>
</reference>
<dbReference type="InterPro" id="IPR003439">
    <property type="entry name" value="ABC_transporter-like_ATP-bd"/>
</dbReference>
<organism evidence="4 5">
    <name type="scientific">Timema podura</name>
    <name type="common">Walking stick</name>
    <dbReference type="NCBI Taxonomy" id="61482"/>
    <lineage>
        <taxon>Eukaryota</taxon>
        <taxon>Metazoa</taxon>
        <taxon>Ecdysozoa</taxon>
        <taxon>Arthropoda</taxon>
        <taxon>Hexapoda</taxon>
        <taxon>Insecta</taxon>
        <taxon>Pterygota</taxon>
        <taxon>Neoptera</taxon>
        <taxon>Polyneoptera</taxon>
        <taxon>Phasmatodea</taxon>
        <taxon>Timematodea</taxon>
        <taxon>Timematoidea</taxon>
        <taxon>Timematidae</taxon>
        <taxon>Timema</taxon>
    </lineage>
</organism>
<evidence type="ECO:0000256" key="2">
    <source>
        <dbReference type="ARBA" id="ARBA00022840"/>
    </source>
</evidence>
<dbReference type="Pfam" id="PF00005">
    <property type="entry name" value="ABC_tran"/>
    <property type="match status" value="1"/>
</dbReference>
<protein>
    <recommendedName>
        <fullName evidence="3">ABC transporter domain-containing protein</fullName>
    </recommendedName>
</protein>
<dbReference type="Proteomes" id="UP001153148">
    <property type="component" value="Unassembled WGS sequence"/>
</dbReference>
<dbReference type="InterPro" id="IPR027417">
    <property type="entry name" value="P-loop_NTPase"/>
</dbReference>
<proteinExistence type="predicted"/>
<dbReference type="PANTHER" id="PTHR24223">
    <property type="entry name" value="ATP-BINDING CASSETTE SUB-FAMILY C"/>
    <property type="match status" value="1"/>
</dbReference>
<accession>A0ABN7PHT3</accession>
<dbReference type="EMBL" id="CAJPIN010057513">
    <property type="protein sequence ID" value="CAG2066679.1"/>
    <property type="molecule type" value="Genomic_DNA"/>
</dbReference>
<evidence type="ECO:0000313" key="4">
    <source>
        <dbReference type="EMBL" id="CAG2066679.1"/>
    </source>
</evidence>
<feature type="domain" description="ABC transporter" evidence="3">
    <location>
        <begin position="16"/>
        <end position="77"/>
    </location>
</feature>
<keyword evidence="2" id="KW-0067">ATP-binding</keyword>
<dbReference type="SUPFAM" id="SSF52540">
    <property type="entry name" value="P-loop containing nucleoside triphosphate hydrolases"/>
    <property type="match status" value="1"/>
</dbReference>
<dbReference type="PANTHER" id="PTHR24223:SF447">
    <property type="entry name" value="MULTIDRUG RESISTANCE-ASSOCIATED PROTEIN 5"/>
    <property type="match status" value="1"/>
</dbReference>
<sequence length="88" mass="9523">MEWASFICETGPFHSISGIIGRTGSGKSSLVTALFRLVELSGGKIKIDGEDISGISLQHLRNKLAVIPQDPVLFTGTIRWVYSGDMSK</sequence>
<comment type="caution">
    <text evidence="4">The sequence shown here is derived from an EMBL/GenBank/DDBJ whole genome shotgun (WGS) entry which is preliminary data.</text>
</comment>
<gene>
    <name evidence="4" type="ORF">TPAB3V08_LOCUS13622</name>
</gene>
<evidence type="ECO:0000259" key="3">
    <source>
        <dbReference type="Pfam" id="PF00005"/>
    </source>
</evidence>
<dbReference type="Gene3D" id="3.40.50.300">
    <property type="entry name" value="P-loop containing nucleotide triphosphate hydrolases"/>
    <property type="match status" value="1"/>
</dbReference>